<feature type="transmembrane region" description="Helical" evidence="8">
    <location>
        <begin position="351"/>
        <end position="373"/>
    </location>
</feature>
<name>A0A8C4HKJ1_DICLA</name>
<proteinExistence type="predicted"/>
<dbReference type="GO" id="GO:0030003">
    <property type="term" value="P:intracellular monoatomic cation homeostasis"/>
    <property type="evidence" value="ECO:0007669"/>
    <property type="project" value="TreeGrafter"/>
</dbReference>
<evidence type="ECO:0000256" key="8">
    <source>
        <dbReference type="SAM" id="Phobius"/>
    </source>
</evidence>
<reference evidence="10" key="2">
    <citation type="submission" date="2025-09" db="UniProtKB">
        <authorList>
            <consortium name="Ensembl"/>
        </authorList>
    </citation>
    <scope>IDENTIFICATION</scope>
</reference>
<evidence type="ECO:0000256" key="3">
    <source>
        <dbReference type="ARBA" id="ARBA00022792"/>
    </source>
</evidence>
<dbReference type="PROSITE" id="PS51758">
    <property type="entry name" value="LETM1_RBD"/>
    <property type="match status" value="1"/>
</dbReference>
<dbReference type="GO" id="GO:0043022">
    <property type="term" value="F:ribosome binding"/>
    <property type="evidence" value="ECO:0007669"/>
    <property type="project" value="InterPro"/>
</dbReference>
<evidence type="ECO:0000313" key="10">
    <source>
        <dbReference type="Ensembl" id="ENSDLAP00005043864.2"/>
    </source>
</evidence>
<evidence type="ECO:0000256" key="5">
    <source>
        <dbReference type="ARBA" id="ARBA00023128"/>
    </source>
</evidence>
<protein>
    <submittedName>
        <fullName evidence="10">LETM1 domain containing 1</fullName>
    </submittedName>
</protein>
<keyword evidence="11" id="KW-1185">Reference proteome</keyword>
<comment type="subcellular location">
    <subcellularLocation>
        <location evidence="1">Mitochondrion inner membrane</location>
        <topology evidence="1">Single-pass membrane protein</topology>
    </subcellularLocation>
</comment>
<evidence type="ECO:0000256" key="4">
    <source>
        <dbReference type="ARBA" id="ARBA00022989"/>
    </source>
</evidence>
<evidence type="ECO:0000256" key="2">
    <source>
        <dbReference type="ARBA" id="ARBA00022692"/>
    </source>
</evidence>
<keyword evidence="6 8" id="KW-0472">Membrane</keyword>
<dbReference type="GO" id="GO:0005743">
    <property type="term" value="C:mitochondrial inner membrane"/>
    <property type="evidence" value="ECO:0007669"/>
    <property type="project" value="UniProtKB-SubCell"/>
</dbReference>
<feature type="domain" description="Letm1 RBD" evidence="9">
    <location>
        <begin position="196"/>
        <end position="393"/>
    </location>
</feature>
<evidence type="ECO:0000256" key="6">
    <source>
        <dbReference type="ARBA" id="ARBA00023136"/>
    </source>
</evidence>
<keyword evidence="5 7" id="KW-0496">Mitochondrion</keyword>
<keyword evidence="4 8" id="KW-1133">Transmembrane helix</keyword>
<dbReference type="Pfam" id="PF07766">
    <property type="entry name" value="LETM1_RBD"/>
    <property type="match status" value="1"/>
</dbReference>
<dbReference type="PANTHER" id="PTHR14009">
    <property type="entry name" value="LEUCINE ZIPPER-EF-HAND CONTAINING TRANSMEMBRANE PROTEIN"/>
    <property type="match status" value="1"/>
</dbReference>
<keyword evidence="3" id="KW-0999">Mitochondrion inner membrane</keyword>
<dbReference type="GeneTree" id="ENSGT00950000183167"/>
<dbReference type="Ensembl" id="ENSDLAT00005046838.2">
    <property type="protein sequence ID" value="ENSDLAP00005043864.2"/>
    <property type="gene ID" value="ENSDLAG00005019490.2"/>
</dbReference>
<feature type="transmembrane region" description="Helical" evidence="8">
    <location>
        <begin position="150"/>
        <end position="173"/>
    </location>
</feature>
<reference evidence="10" key="1">
    <citation type="submission" date="2025-08" db="UniProtKB">
        <authorList>
            <consortium name="Ensembl"/>
        </authorList>
    </citation>
    <scope>IDENTIFICATION</scope>
</reference>
<dbReference type="AlphaFoldDB" id="A0A8C4HKJ1"/>
<evidence type="ECO:0000259" key="9">
    <source>
        <dbReference type="PROSITE" id="PS51758"/>
    </source>
</evidence>
<dbReference type="InterPro" id="IPR033122">
    <property type="entry name" value="LETM1-like_RBD"/>
</dbReference>
<sequence>MRVITVTTVTVSNMALSCSSLCSHLSLIRLCGLRTNRITNVLYSPRVSYQPRLPLCRYYSSSKVRRGIGRYVSSRLQRANSKYEGFLKRRFPRFFQLYHTFVEGFKLLFQDARDVKRIKTRMFSEKLQFQDLPYRDMEKLRQFRRNVVKAFPLVVISIPPFANYLVFVLMYFFPRQLLIPHFWTPRQQVEFQALYHSLRARHHWPVLKGLENTSRHVTDGQLQRRLTDLCAKVQNGENPKVSEILAVRALFSGPPLGIKRMSVDHMRHISPLLFLTPRLPGFLIGRRLNSHALELLQLDRALSRLGPNQLSDSELRQACYIRGLHSNSLGINQCREWLSQWLQVSSSLKGIFFWLCSIFFNDILLTFLFCLIYEETVQESWERHVFAFLPRVR</sequence>
<organism evidence="10 11">
    <name type="scientific">Dicentrarchus labrax</name>
    <name type="common">European seabass</name>
    <name type="synonym">Morone labrax</name>
    <dbReference type="NCBI Taxonomy" id="13489"/>
    <lineage>
        <taxon>Eukaryota</taxon>
        <taxon>Metazoa</taxon>
        <taxon>Chordata</taxon>
        <taxon>Craniata</taxon>
        <taxon>Vertebrata</taxon>
        <taxon>Euteleostomi</taxon>
        <taxon>Actinopterygii</taxon>
        <taxon>Neopterygii</taxon>
        <taxon>Teleostei</taxon>
        <taxon>Neoteleostei</taxon>
        <taxon>Acanthomorphata</taxon>
        <taxon>Eupercaria</taxon>
        <taxon>Moronidae</taxon>
        <taxon>Dicentrarchus</taxon>
    </lineage>
</organism>
<accession>A0A8C4HKJ1</accession>
<dbReference type="InterPro" id="IPR044202">
    <property type="entry name" value="LETM1/MDM38-like"/>
</dbReference>
<dbReference type="PROSITE" id="PS51257">
    <property type="entry name" value="PROKAR_LIPOPROTEIN"/>
    <property type="match status" value="1"/>
</dbReference>
<evidence type="ECO:0000256" key="1">
    <source>
        <dbReference type="ARBA" id="ARBA00004434"/>
    </source>
</evidence>
<keyword evidence="2 8" id="KW-0812">Transmembrane</keyword>
<evidence type="ECO:0000313" key="11">
    <source>
        <dbReference type="Proteomes" id="UP000694389"/>
    </source>
</evidence>
<dbReference type="Proteomes" id="UP000694389">
    <property type="component" value="Unassembled WGS sequence"/>
</dbReference>
<dbReference type="PANTHER" id="PTHR14009:SF13">
    <property type="entry name" value="LETM1 DOMAIN-CONTAINING PROTEIN 1"/>
    <property type="match status" value="1"/>
</dbReference>
<evidence type="ECO:0000256" key="7">
    <source>
        <dbReference type="PROSITE-ProRule" id="PRU01094"/>
    </source>
</evidence>